<evidence type="ECO:0000313" key="3">
    <source>
        <dbReference type="Proteomes" id="UP000827986"/>
    </source>
</evidence>
<reference evidence="2" key="1">
    <citation type="submission" date="2021-09" db="EMBL/GenBank/DDBJ databases">
        <title>The genome of Mauremys mutica provides insights into the evolution of semi-aquatic lifestyle.</title>
        <authorList>
            <person name="Gong S."/>
            <person name="Gao Y."/>
        </authorList>
    </citation>
    <scope>NUCLEOTIDE SEQUENCE</scope>
    <source>
        <strain evidence="2">MM-2020</strain>
        <tissue evidence="2">Muscle</tissue>
    </source>
</reference>
<dbReference type="Proteomes" id="UP000827986">
    <property type="component" value="Unassembled WGS sequence"/>
</dbReference>
<name>A0A9D3XCK0_9SAUR</name>
<sequence>MSDLLCALFYLYTKMMASLCAAAAALGLLVHDQCCPPSSQSLAVPALQPPLVSQPPLRSTHARVCPCTHPCAHGHRGERSVGKSWSSTTRVVPVLVRFPLGPQSFSFTLKGASILVLSTSLYNCAFLGKKWIGNCNF</sequence>
<evidence type="ECO:0000256" key="1">
    <source>
        <dbReference type="SAM" id="SignalP"/>
    </source>
</evidence>
<feature type="chain" id="PRO_5039467991" description="Secreted protein" evidence="1">
    <location>
        <begin position="18"/>
        <end position="137"/>
    </location>
</feature>
<accession>A0A9D3XCK0</accession>
<protein>
    <recommendedName>
        <fullName evidence="4">Secreted protein</fullName>
    </recommendedName>
</protein>
<comment type="caution">
    <text evidence="2">The sequence shown here is derived from an EMBL/GenBank/DDBJ whole genome shotgun (WGS) entry which is preliminary data.</text>
</comment>
<keyword evidence="1" id="KW-0732">Signal</keyword>
<evidence type="ECO:0000313" key="2">
    <source>
        <dbReference type="EMBL" id="KAH1177077.1"/>
    </source>
</evidence>
<dbReference type="AlphaFoldDB" id="A0A9D3XCK0"/>
<organism evidence="2 3">
    <name type="scientific">Mauremys mutica</name>
    <name type="common">yellowpond turtle</name>
    <dbReference type="NCBI Taxonomy" id="74926"/>
    <lineage>
        <taxon>Eukaryota</taxon>
        <taxon>Metazoa</taxon>
        <taxon>Chordata</taxon>
        <taxon>Craniata</taxon>
        <taxon>Vertebrata</taxon>
        <taxon>Euteleostomi</taxon>
        <taxon>Archelosauria</taxon>
        <taxon>Testudinata</taxon>
        <taxon>Testudines</taxon>
        <taxon>Cryptodira</taxon>
        <taxon>Durocryptodira</taxon>
        <taxon>Testudinoidea</taxon>
        <taxon>Geoemydidae</taxon>
        <taxon>Geoemydinae</taxon>
        <taxon>Mauremys</taxon>
    </lineage>
</organism>
<proteinExistence type="predicted"/>
<keyword evidence="3" id="KW-1185">Reference proteome</keyword>
<dbReference type="EMBL" id="JAHDVG010000474">
    <property type="protein sequence ID" value="KAH1177077.1"/>
    <property type="molecule type" value="Genomic_DNA"/>
</dbReference>
<gene>
    <name evidence="2" type="ORF">KIL84_010779</name>
</gene>
<feature type="signal peptide" evidence="1">
    <location>
        <begin position="1"/>
        <end position="17"/>
    </location>
</feature>
<evidence type="ECO:0008006" key="4">
    <source>
        <dbReference type="Google" id="ProtNLM"/>
    </source>
</evidence>